<protein>
    <submittedName>
        <fullName evidence="3">Uncharacterized protein</fullName>
    </submittedName>
</protein>
<keyword evidence="2" id="KW-0812">Transmembrane</keyword>
<evidence type="ECO:0000256" key="1">
    <source>
        <dbReference type="SAM" id="MobiDB-lite"/>
    </source>
</evidence>
<keyword evidence="2" id="KW-1133">Transmembrane helix</keyword>
<evidence type="ECO:0000256" key="2">
    <source>
        <dbReference type="SAM" id="Phobius"/>
    </source>
</evidence>
<keyword evidence="4" id="KW-1185">Reference proteome</keyword>
<evidence type="ECO:0000313" key="4">
    <source>
        <dbReference type="Proteomes" id="UP000612055"/>
    </source>
</evidence>
<accession>A0A836BV91</accession>
<reference evidence="3" key="1">
    <citation type="journal article" date="2020" name="bioRxiv">
        <title>Comparative genomics of Chlamydomonas.</title>
        <authorList>
            <person name="Craig R.J."/>
            <person name="Hasan A.R."/>
            <person name="Ness R.W."/>
            <person name="Keightley P.D."/>
        </authorList>
    </citation>
    <scope>NUCLEOTIDE SEQUENCE</scope>
    <source>
        <strain evidence="3">CCAP 11/70</strain>
    </source>
</reference>
<dbReference type="EMBL" id="JAEHOE010000080">
    <property type="protein sequence ID" value="KAG2488769.1"/>
    <property type="molecule type" value="Genomic_DNA"/>
</dbReference>
<comment type="caution">
    <text evidence="3">The sequence shown here is derived from an EMBL/GenBank/DDBJ whole genome shotgun (WGS) entry which is preliminary data.</text>
</comment>
<name>A0A836BV91_9CHLO</name>
<feature type="compositionally biased region" description="Low complexity" evidence="1">
    <location>
        <begin position="75"/>
        <end position="122"/>
    </location>
</feature>
<organism evidence="3 4">
    <name type="scientific">Edaphochlamys debaryana</name>
    <dbReference type="NCBI Taxonomy" id="47281"/>
    <lineage>
        <taxon>Eukaryota</taxon>
        <taxon>Viridiplantae</taxon>
        <taxon>Chlorophyta</taxon>
        <taxon>core chlorophytes</taxon>
        <taxon>Chlorophyceae</taxon>
        <taxon>CS clade</taxon>
        <taxon>Chlamydomonadales</taxon>
        <taxon>Chlamydomonadales incertae sedis</taxon>
        <taxon>Edaphochlamys</taxon>
    </lineage>
</organism>
<sequence>MVNDLAIIGGCIVGAGMAVTLGLAITGCIFERREHSAVKDAKDTGDELAGAEGNDTEQGGDKVPVAGKGDHLRGASPSQPPQQQQAYPPYQHAAPQNQAMAHTQQQPQQQYPQQQRRPSQEQGYYKPPTAPAQGWGGQQGGGAAGWQSGTRDEVTAWGGTSLKSPQVSVEPLPPPPAHAGQAAHGWGNKPAWG</sequence>
<dbReference type="Proteomes" id="UP000612055">
    <property type="component" value="Unassembled WGS sequence"/>
</dbReference>
<evidence type="ECO:0000313" key="3">
    <source>
        <dbReference type="EMBL" id="KAG2488769.1"/>
    </source>
</evidence>
<feature type="compositionally biased region" description="Gly residues" evidence="1">
    <location>
        <begin position="134"/>
        <end position="144"/>
    </location>
</feature>
<proteinExistence type="predicted"/>
<gene>
    <name evidence="3" type="ORF">HYH03_012767</name>
</gene>
<dbReference type="AlphaFoldDB" id="A0A836BV91"/>
<keyword evidence="2" id="KW-0472">Membrane</keyword>
<feature type="region of interest" description="Disordered" evidence="1">
    <location>
        <begin position="37"/>
        <end position="193"/>
    </location>
</feature>
<feature type="transmembrane region" description="Helical" evidence="2">
    <location>
        <begin position="6"/>
        <end position="30"/>
    </location>
</feature>